<dbReference type="CDD" id="cd07185">
    <property type="entry name" value="OmpA_C-like"/>
    <property type="match status" value="1"/>
</dbReference>
<keyword evidence="5" id="KW-0732">Signal</keyword>
<dbReference type="Gene3D" id="3.30.1330.60">
    <property type="entry name" value="OmpA-like domain"/>
    <property type="match status" value="1"/>
</dbReference>
<accession>A0A2G6KD30</accession>
<dbReference type="InterPro" id="IPR006664">
    <property type="entry name" value="OMP_bac"/>
</dbReference>
<dbReference type="SUPFAM" id="SSF103088">
    <property type="entry name" value="OmpA-like"/>
    <property type="match status" value="1"/>
</dbReference>
<dbReference type="Pfam" id="PF14326">
    <property type="entry name" value="DUF4384"/>
    <property type="match status" value="1"/>
</dbReference>
<comment type="caution">
    <text evidence="7">The sequence shown here is derived from an EMBL/GenBank/DDBJ whole genome shotgun (WGS) entry which is preliminary data.</text>
</comment>
<evidence type="ECO:0000256" key="1">
    <source>
        <dbReference type="ARBA" id="ARBA00004442"/>
    </source>
</evidence>
<name>A0A2G6KD30_9BACT</name>
<keyword evidence="2 4" id="KW-0472">Membrane</keyword>
<organism evidence="7 8">
    <name type="scientific">candidate division KSB3 bacterium</name>
    <dbReference type="NCBI Taxonomy" id="2044937"/>
    <lineage>
        <taxon>Bacteria</taxon>
        <taxon>candidate division KSB3</taxon>
    </lineage>
</organism>
<evidence type="ECO:0000313" key="8">
    <source>
        <dbReference type="Proteomes" id="UP000230821"/>
    </source>
</evidence>
<proteinExistence type="predicted"/>
<evidence type="ECO:0000313" key="7">
    <source>
        <dbReference type="EMBL" id="PIE33594.1"/>
    </source>
</evidence>
<dbReference type="Proteomes" id="UP000230821">
    <property type="component" value="Unassembled WGS sequence"/>
</dbReference>
<feature type="chain" id="PRO_5013969631" description="OmpA-like domain-containing protein" evidence="5">
    <location>
        <begin position="28"/>
        <end position="407"/>
    </location>
</feature>
<dbReference type="Pfam" id="PF00691">
    <property type="entry name" value="OmpA"/>
    <property type="match status" value="1"/>
</dbReference>
<dbReference type="GO" id="GO:0009279">
    <property type="term" value="C:cell outer membrane"/>
    <property type="evidence" value="ECO:0007669"/>
    <property type="project" value="UniProtKB-SubCell"/>
</dbReference>
<feature type="domain" description="OmpA-like" evidence="6">
    <location>
        <begin position="286"/>
        <end position="403"/>
    </location>
</feature>
<dbReference type="AlphaFoldDB" id="A0A2G6KD30"/>
<dbReference type="InterPro" id="IPR006665">
    <property type="entry name" value="OmpA-like"/>
</dbReference>
<evidence type="ECO:0000256" key="4">
    <source>
        <dbReference type="PROSITE-ProRule" id="PRU00473"/>
    </source>
</evidence>
<sequence>MKKSYLVKTFIVVVSLMLLGTSLTSFAQERPRTSTQKLIPEEKTRKISPVPRDTVKIDLWLDKPSGSAYKQQEKIIISFRTNTDGYITLYDIDTRGQVSVLFPNRNQPDNYVRGGKIYTVPDRSYSYDLMVEGPEGIEYVDAVVSTDSYYSWNYHQGEPRWVREWGLTGRNYQNLASSSRYKKSSEYRNRPSGFGRTGEQSLANNFTISRKLREDIRAKIVESPRAISEKPREQQRNDYGTATCHFYVMADQTYPPAASYPSYDEYLRQQQEEFRRIPGIDARQADRRLIVTVPGTILFDNDSYALRYEARRDLDQIADILVRYPDTSVTVAGHTDSRGHADYNQRLSEYRAQSVANYLASRGVPPYRISSVGYGETMPIASNATESGRQRNRRVELDIRVNQQYGQ</sequence>
<dbReference type="InterPro" id="IPR050330">
    <property type="entry name" value="Bact_OuterMem_StrucFunc"/>
</dbReference>
<dbReference type="PRINTS" id="PR01021">
    <property type="entry name" value="OMPADOMAIN"/>
</dbReference>
<comment type="subcellular location">
    <subcellularLocation>
        <location evidence="1">Cell outer membrane</location>
    </subcellularLocation>
</comment>
<dbReference type="PANTHER" id="PTHR30329:SF21">
    <property type="entry name" value="LIPOPROTEIN YIAD-RELATED"/>
    <property type="match status" value="1"/>
</dbReference>
<gene>
    <name evidence="7" type="ORF">CSA56_10775</name>
</gene>
<dbReference type="PROSITE" id="PS51123">
    <property type="entry name" value="OMPA_2"/>
    <property type="match status" value="1"/>
</dbReference>
<dbReference type="PRINTS" id="PR01023">
    <property type="entry name" value="NAFLGMOTY"/>
</dbReference>
<reference evidence="7 8" key="1">
    <citation type="submission" date="2017-10" db="EMBL/GenBank/DDBJ databases">
        <title>Novel microbial diversity and functional potential in the marine mammal oral microbiome.</title>
        <authorList>
            <person name="Dudek N.K."/>
            <person name="Sun C.L."/>
            <person name="Burstein D."/>
            <person name="Kantor R.S."/>
            <person name="Aliaga Goltsman D.S."/>
            <person name="Bik E.M."/>
            <person name="Thomas B.C."/>
            <person name="Banfield J.F."/>
            <person name="Relman D.A."/>
        </authorList>
    </citation>
    <scope>NUCLEOTIDE SEQUENCE [LARGE SCALE GENOMIC DNA]</scope>
    <source>
        <strain evidence="7">DOLJORAL78_47_16</strain>
    </source>
</reference>
<dbReference type="InterPro" id="IPR025493">
    <property type="entry name" value="DUF4384"/>
</dbReference>
<feature type="signal peptide" evidence="5">
    <location>
        <begin position="1"/>
        <end position="27"/>
    </location>
</feature>
<evidence type="ECO:0000259" key="6">
    <source>
        <dbReference type="PROSITE" id="PS51123"/>
    </source>
</evidence>
<evidence type="ECO:0000256" key="5">
    <source>
        <dbReference type="SAM" id="SignalP"/>
    </source>
</evidence>
<protein>
    <recommendedName>
        <fullName evidence="6">OmpA-like domain-containing protein</fullName>
    </recommendedName>
</protein>
<keyword evidence="3" id="KW-0998">Cell outer membrane</keyword>
<dbReference type="PANTHER" id="PTHR30329">
    <property type="entry name" value="STATOR ELEMENT OF FLAGELLAR MOTOR COMPLEX"/>
    <property type="match status" value="1"/>
</dbReference>
<evidence type="ECO:0000256" key="3">
    <source>
        <dbReference type="ARBA" id="ARBA00023237"/>
    </source>
</evidence>
<dbReference type="EMBL" id="PDSK01000096">
    <property type="protein sequence ID" value="PIE33594.1"/>
    <property type="molecule type" value="Genomic_DNA"/>
</dbReference>
<dbReference type="InterPro" id="IPR036737">
    <property type="entry name" value="OmpA-like_sf"/>
</dbReference>
<evidence type="ECO:0000256" key="2">
    <source>
        <dbReference type="ARBA" id="ARBA00023136"/>
    </source>
</evidence>